<dbReference type="Proteomes" id="UP000192721">
    <property type="component" value="Unassembled WGS sequence"/>
</dbReference>
<dbReference type="Proteomes" id="UP000664349">
    <property type="component" value="Unassembled WGS sequence"/>
</dbReference>
<evidence type="ECO:0000313" key="8">
    <source>
        <dbReference type="EMBL" id="OQS41031.1"/>
    </source>
</evidence>
<proteinExistence type="inferred from homology"/>
<dbReference type="CDD" id="cd02148">
    <property type="entry name" value="RutE-like"/>
    <property type="match status" value="1"/>
</dbReference>
<keyword evidence="5" id="KW-0520">NAD</keyword>
<evidence type="ECO:0000256" key="3">
    <source>
        <dbReference type="ARBA" id="ARBA00022857"/>
    </source>
</evidence>
<dbReference type="PANTHER" id="PTHR43543:SF1">
    <property type="entry name" value="MALONIC SEMIALDEHYDE REDUCTASE RUTE-RELATED"/>
    <property type="match status" value="1"/>
</dbReference>
<gene>
    <name evidence="8" type="ORF">B0T45_09390</name>
    <name evidence="7" type="ORF">J1C50_04650</name>
</gene>
<dbReference type="RefSeq" id="WP_019101525.1">
    <property type="nucleotide sequence ID" value="NZ_AP019312.1"/>
</dbReference>
<dbReference type="Pfam" id="PF00881">
    <property type="entry name" value="Nitroreductase"/>
    <property type="match status" value="1"/>
</dbReference>
<evidence type="ECO:0000256" key="2">
    <source>
        <dbReference type="ARBA" id="ARBA00022643"/>
    </source>
</evidence>
<keyword evidence="3 5" id="KW-0521">NADP</keyword>
<feature type="domain" description="Nitroreductase" evidence="6">
    <location>
        <begin position="18"/>
        <end position="173"/>
    </location>
</feature>
<evidence type="ECO:0000256" key="5">
    <source>
        <dbReference type="HAMAP-Rule" id="MF_01204"/>
    </source>
</evidence>
<evidence type="ECO:0000313" key="7">
    <source>
        <dbReference type="EMBL" id="MBO0414793.1"/>
    </source>
</evidence>
<keyword evidence="2 5" id="KW-0288">FMN</keyword>
<dbReference type="NCBIfam" id="NF003768">
    <property type="entry name" value="PRK05365.1"/>
    <property type="match status" value="1"/>
</dbReference>
<comment type="similarity">
    <text evidence="5">Belongs to the nitroreductase family. HadB/RutE subfamily.</text>
</comment>
<dbReference type="InterPro" id="IPR023936">
    <property type="entry name" value="RutE-like"/>
</dbReference>
<accession>A0A1W0CAY7</accession>
<comment type="cofactor">
    <cofactor evidence="5">
        <name>FMN</name>
        <dbReference type="ChEBI" id="CHEBI:58210"/>
    </cofactor>
</comment>
<name>A0A1W0CAY7_9NEIS</name>
<evidence type="ECO:0000259" key="6">
    <source>
        <dbReference type="Pfam" id="PF00881"/>
    </source>
</evidence>
<evidence type="ECO:0000313" key="10">
    <source>
        <dbReference type="Proteomes" id="UP000664349"/>
    </source>
</evidence>
<reference evidence="8 9" key="1">
    <citation type="submission" date="2017-02" db="EMBL/GenBank/DDBJ databases">
        <title>Chromobacterium haemolyticum H5244.</title>
        <authorList>
            <person name="Gulvik C.A."/>
        </authorList>
    </citation>
    <scope>NUCLEOTIDE SEQUENCE [LARGE SCALE GENOMIC DNA]</scope>
    <source>
        <strain evidence="8 9">H5244</strain>
    </source>
</reference>
<protein>
    <recommendedName>
        <fullName evidence="5">Putative NADH dehydrogenase/NAD(P)H nitroreductase B0T45_09390</fullName>
        <ecNumber evidence="5">1.-.-.-</ecNumber>
    </recommendedName>
</protein>
<dbReference type="GO" id="GO:0016491">
    <property type="term" value="F:oxidoreductase activity"/>
    <property type="evidence" value="ECO:0007669"/>
    <property type="project" value="UniProtKB-UniRule"/>
</dbReference>
<reference evidence="7 10" key="2">
    <citation type="submission" date="2021-03" db="EMBL/GenBank/DDBJ databases">
        <title>First Case of infection caused by Chromobacterium haemolyticum derived from water in China.</title>
        <authorList>
            <person name="Chen J."/>
            <person name="Liu C."/>
        </authorList>
    </citation>
    <scope>NUCLEOTIDE SEQUENCE [LARGE SCALE GENOMIC DNA]</scope>
    <source>
        <strain evidence="7 10">WJ-5</strain>
    </source>
</reference>
<dbReference type="EMBL" id="MUKV01000009">
    <property type="protein sequence ID" value="OQS41031.1"/>
    <property type="molecule type" value="Genomic_DNA"/>
</dbReference>
<dbReference type="EMBL" id="JAFLRD010000003">
    <property type="protein sequence ID" value="MBO0414793.1"/>
    <property type="molecule type" value="Genomic_DNA"/>
</dbReference>
<sequence length="196" mass="21606">MSTPIHHSALEQLFLNARTHSHWQDRPVSAETLHQLFDLLKMAPTSANCSPARFIFVQSDAAKAKLKPCLAEGNVEKTMAAPVCVIVAQDMRFYEHLPKLYPHADARSWFEGNDAAIQATAARNSSLQGGYLLLAARSLGLDCGPMSGFDNAAVDQAFFPDGRFKSNFLVNLGYGAADKLYPRSPRFEFDEACQIL</sequence>
<dbReference type="AlphaFoldDB" id="A0A1W0CAY7"/>
<dbReference type="HAMAP" id="MF_01204">
    <property type="entry name" value="Oxidoreductase_RutE_HadB"/>
    <property type="match status" value="1"/>
</dbReference>
<dbReference type="SUPFAM" id="SSF55469">
    <property type="entry name" value="FMN-dependent nitroreductase-like"/>
    <property type="match status" value="1"/>
</dbReference>
<evidence type="ECO:0000313" key="9">
    <source>
        <dbReference type="Proteomes" id="UP000192721"/>
    </source>
</evidence>
<evidence type="ECO:0000256" key="1">
    <source>
        <dbReference type="ARBA" id="ARBA00022630"/>
    </source>
</evidence>
<organism evidence="8 9">
    <name type="scientific">Chromobacterium haemolyticum</name>
    <dbReference type="NCBI Taxonomy" id="394935"/>
    <lineage>
        <taxon>Bacteria</taxon>
        <taxon>Pseudomonadati</taxon>
        <taxon>Pseudomonadota</taxon>
        <taxon>Betaproteobacteria</taxon>
        <taxon>Neisseriales</taxon>
        <taxon>Chromobacteriaceae</taxon>
        <taxon>Chromobacterium</taxon>
    </lineage>
</organism>
<keyword evidence="4 5" id="KW-0560">Oxidoreductase</keyword>
<dbReference type="GeneID" id="58560850"/>
<evidence type="ECO:0000256" key="4">
    <source>
        <dbReference type="ARBA" id="ARBA00023002"/>
    </source>
</evidence>
<comment type="caution">
    <text evidence="8">The sequence shown here is derived from an EMBL/GenBank/DDBJ whole genome shotgun (WGS) entry which is preliminary data.</text>
</comment>
<keyword evidence="1 5" id="KW-0285">Flavoprotein</keyword>
<dbReference type="InterPro" id="IPR029479">
    <property type="entry name" value="Nitroreductase"/>
</dbReference>
<dbReference type="InterPro" id="IPR000415">
    <property type="entry name" value="Nitroreductase-like"/>
</dbReference>
<keyword evidence="10" id="KW-1185">Reference proteome</keyword>
<dbReference type="OrthoDB" id="9784375at2"/>
<dbReference type="PANTHER" id="PTHR43543">
    <property type="entry name" value="MALONIC SEMIALDEHYDE REDUCTASE RUTE-RELATED"/>
    <property type="match status" value="1"/>
</dbReference>
<dbReference type="Gene3D" id="3.40.109.10">
    <property type="entry name" value="NADH Oxidase"/>
    <property type="match status" value="1"/>
</dbReference>
<dbReference type="EC" id="1.-.-.-" evidence="5"/>
<dbReference type="InterPro" id="IPR050461">
    <property type="entry name" value="Nitroreductase_HadB/RutE"/>
</dbReference>